<organism evidence="2">
    <name type="scientific">Albugo laibachii Nc14</name>
    <dbReference type="NCBI Taxonomy" id="890382"/>
    <lineage>
        <taxon>Eukaryota</taxon>
        <taxon>Sar</taxon>
        <taxon>Stramenopiles</taxon>
        <taxon>Oomycota</taxon>
        <taxon>Peronosporomycetes</taxon>
        <taxon>Albuginales</taxon>
        <taxon>Albuginaceae</taxon>
        <taxon>Albugo</taxon>
    </lineage>
</organism>
<feature type="compositionally biased region" description="Polar residues" evidence="1">
    <location>
        <begin position="138"/>
        <end position="159"/>
    </location>
</feature>
<name>F0X2K0_9STRA</name>
<dbReference type="HOGENOM" id="CLU_1581370_0_0_1"/>
<reference evidence="2" key="1">
    <citation type="journal article" date="2011" name="PLoS Biol.">
        <title>Gene gain and loss during evolution of obligate parasitism in the white rust pathogen of Arabidopsis thaliana.</title>
        <authorList>
            <person name="Kemen E."/>
            <person name="Gardiner A."/>
            <person name="Schultz-Larsen T."/>
            <person name="Kemen A.C."/>
            <person name="Balmuth A.L."/>
            <person name="Robert-Seilaniantz A."/>
            <person name="Bailey K."/>
            <person name="Holub E."/>
            <person name="Studholme D.J."/>
            <person name="Maclean D."/>
            <person name="Jones J.D."/>
        </authorList>
    </citation>
    <scope>NUCLEOTIDE SEQUENCE</scope>
</reference>
<proteinExistence type="predicted"/>
<evidence type="ECO:0000313" key="2">
    <source>
        <dbReference type="EMBL" id="CCA28105.1"/>
    </source>
</evidence>
<feature type="region of interest" description="Disordered" evidence="1">
    <location>
        <begin position="127"/>
        <end position="169"/>
    </location>
</feature>
<reference evidence="2" key="2">
    <citation type="submission" date="2011-02" db="EMBL/GenBank/DDBJ databases">
        <authorList>
            <person name="MacLean D."/>
        </authorList>
    </citation>
    <scope>NUCLEOTIDE SEQUENCE</scope>
</reference>
<dbReference type="EMBL" id="FR824903">
    <property type="protein sequence ID" value="CCA28105.1"/>
    <property type="molecule type" value="Genomic_DNA"/>
</dbReference>
<evidence type="ECO:0000256" key="1">
    <source>
        <dbReference type="SAM" id="MobiDB-lite"/>
    </source>
</evidence>
<dbReference type="AlphaFoldDB" id="F0X2K0"/>
<accession>F0X2K0</accession>
<protein>
    <submittedName>
        <fullName evidence="2">AlNc14C1167G12818 protein</fullName>
    </submittedName>
</protein>
<gene>
    <name evidence="2" type="primary">AlNc14C1167G12818</name>
    <name evidence="2" type="ORF">ALNC14_142490</name>
</gene>
<sequence length="169" mass="18928">MCLWFQGWSGVFCAIHSNSIQITFTVATSEDRQKCLLEYAGAIHIEEIKTLREETTGKLTYWAVGAPKFFTSNLIHCIAYNNFLGFDFVKTNAIIATGGISGELSPQSFHHKSNEVEPTYMEQLSVNSYSSQKERETGMQSNSGTEHNSMFSPDSSMHTQLPIPKYQGL</sequence>